<dbReference type="PROSITE" id="PS00211">
    <property type="entry name" value="ABC_TRANSPORTER_1"/>
    <property type="match status" value="1"/>
</dbReference>
<dbReference type="Pfam" id="PF00005">
    <property type="entry name" value="ABC_tran"/>
    <property type="match status" value="1"/>
</dbReference>
<keyword evidence="1" id="KW-0813">Transport</keyword>
<dbReference type="SUPFAM" id="SSF52540">
    <property type="entry name" value="P-loop containing nucleoside triphosphate hydrolases"/>
    <property type="match status" value="1"/>
</dbReference>
<dbReference type="InterPro" id="IPR003439">
    <property type="entry name" value="ABC_transporter-like_ATP-bd"/>
</dbReference>
<dbReference type="InterPro" id="IPR003593">
    <property type="entry name" value="AAA+_ATPase"/>
</dbReference>
<dbReference type="STRING" id="1122155.SAMN02745158_00671"/>
<dbReference type="GO" id="GO:0005524">
    <property type="term" value="F:ATP binding"/>
    <property type="evidence" value="ECO:0007669"/>
    <property type="project" value="UniProtKB-KW"/>
</dbReference>
<reference evidence="5 6" key="1">
    <citation type="submission" date="2016-11" db="EMBL/GenBank/DDBJ databases">
        <authorList>
            <person name="Jaros S."/>
            <person name="Januszkiewicz K."/>
            <person name="Wedrychowicz H."/>
        </authorList>
    </citation>
    <scope>NUCLEOTIDE SEQUENCE [LARGE SCALE GENOMIC DNA]</scope>
    <source>
        <strain evidence="5 6">DSM 17459</strain>
    </source>
</reference>
<organism evidence="5 6">
    <name type="scientific">Lactonifactor longoviformis DSM 17459</name>
    <dbReference type="NCBI Taxonomy" id="1122155"/>
    <lineage>
        <taxon>Bacteria</taxon>
        <taxon>Bacillati</taxon>
        <taxon>Bacillota</taxon>
        <taxon>Clostridia</taxon>
        <taxon>Eubacteriales</taxon>
        <taxon>Clostridiaceae</taxon>
        <taxon>Lactonifactor</taxon>
    </lineage>
</organism>
<keyword evidence="3 5" id="KW-0067">ATP-binding</keyword>
<dbReference type="PROSITE" id="PS50893">
    <property type="entry name" value="ABC_TRANSPORTER_2"/>
    <property type="match status" value="1"/>
</dbReference>
<dbReference type="Gene3D" id="3.40.50.300">
    <property type="entry name" value="P-loop containing nucleotide triphosphate hydrolases"/>
    <property type="match status" value="1"/>
</dbReference>
<dbReference type="GO" id="GO:0022857">
    <property type="term" value="F:transmembrane transporter activity"/>
    <property type="evidence" value="ECO:0007669"/>
    <property type="project" value="UniProtKB-ARBA"/>
</dbReference>
<sequence length="254" mass="28475">MWGYGLWGENMKLHKVKEKKTGEKLTNEFPDQKVMIHMDKINKSYQMGEEKLHVLKDVSLTVEKGEFLAILGPSGSGKSTLMNMIGCMDIPDSGAYYLDGDAIHEKRDKELNKVRNREIGFIFQKYHLISTYTVVQNIIMPLLIRGMSHRQAQDACAETIHMLGLSDRLNHKPSELSGGQQQRVAIARALVSEPAVLLADEPTGALDTRSGEEVLKLFGKLNKMGHTIVMITHDLEVAKAARRTVKIVDGMVFE</sequence>
<name>A0A1M4U0H0_9CLOT</name>
<dbReference type="AlphaFoldDB" id="A0A1M4U0H0"/>
<evidence type="ECO:0000313" key="6">
    <source>
        <dbReference type="Proteomes" id="UP000184245"/>
    </source>
</evidence>
<evidence type="ECO:0000256" key="2">
    <source>
        <dbReference type="ARBA" id="ARBA00022741"/>
    </source>
</evidence>
<dbReference type="GO" id="GO:0016887">
    <property type="term" value="F:ATP hydrolysis activity"/>
    <property type="evidence" value="ECO:0007669"/>
    <property type="project" value="InterPro"/>
</dbReference>
<evidence type="ECO:0000256" key="1">
    <source>
        <dbReference type="ARBA" id="ARBA00022448"/>
    </source>
</evidence>
<feature type="domain" description="ABC transporter" evidence="4">
    <location>
        <begin position="36"/>
        <end position="254"/>
    </location>
</feature>
<proteinExistence type="predicted"/>
<dbReference type="CDD" id="cd03255">
    <property type="entry name" value="ABC_MJ0796_LolCDE_FtsE"/>
    <property type="match status" value="1"/>
</dbReference>
<dbReference type="InterPro" id="IPR015854">
    <property type="entry name" value="ABC_transpr_LolD-like"/>
</dbReference>
<dbReference type="InterPro" id="IPR017911">
    <property type="entry name" value="MacB-like_ATP-bd"/>
</dbReference>
<keyword evidence="2" id="KW-0547">Nucleotide-binding</keyword>
<evidence type="ECO:0000256" key="3">
    <source>
        <dbReference type="ARBA" id="ARBA00022840"/>
    </source>
</evidence>
<evidence type="ECO:0000313" key="5">
    <source>
        <dbReference type="EMBL" id="SHE50262.1"/>
    </source>
</evidence>
<dbReference type="PANTHER" id="PTHR24220">
    <property type="entry name" value="IMPORT ATP-BINDING PROTEIN"/>
    <property type="match status" value="1"/>
</dbReference>
<dbReference type="EMBL" id="FQVI01000002">
    <property type="protein sequence ID" value="SHE50262.1"/>
    <property type="molecule type" value="Genomic_DNA"/>
</dbReference>
<protein>
    <submittedName>
        <fullName evidence="5">Putative ABC transport system ATP-binding protein</fullName>
    </submittedName>
</protein>
<dbReference type="FunFam" id="3.40.50.300:FF:000032">
    <property type="entry name" value="Export ABC transporter ATP-binding protein"/>
    <property type="match status" value="1"/>
</dbReference>
<dbReference type="Proteomes" id="UP000184245">
    <property type="component" value="Unassembled WGS sequence"/>
</dbReference>
<dbReference type="SMART" id="SM00382">
    <property type="entry name" value="AAA"/>
    <property type="match status" value="1"/>
</dbReference>
<dbReference type="InterPro" id="IPR027417">
    <property type="entry name" value="P-loop_NTPase"/>
</dbReference>
<dbReference type="InterPro" id="IPR017871">
    <property type="entry name" value="ABC_transporter-like_CS"/>
</dbReference>
<gene>
    <name evidence="5" type="ORF">SAMN02745158_00671</name>
</gene>
<dbReference type="GO" id="GO:0098796">
    <property type="term" value="C:membrane protein complex"/>
    <property type="evidence" value="ECO:0007669"/>
    <property type="project" value="UniProtKB-ARBA"/>
</dbReference>
<dbReference type="PANTHER" id="PTHR24220:SF86">
    <property type="entry name" value="ABC TRANSPORTER ABCH.1"/>
    <property type="match status" value="1"/>
</dbReference>
<evidence type="ECO:0000259" key="4">
    <source>
        <dbReference type="PROSITE" id="PS50893"/>
    </source>
</evidence>
<keyword evidence="6" id="KW-1185">Reference proteome</keyword>
<accession>A0A1M4U0H0</accession>
<dbReference type="GO" id="GO:0005886">
    <property type="term" value="C:plasma membrane"/>
    <property type="evidence" value="ECO:0007669"/>
    <property type="project" value="TreeGrafter"/>
</dbReference>